<dbReference type="PANTHER" id="PTHR46028">
    <property type="entry name" value="KYNURENINE 3-MONOOXYGENASE"/>
    <property type="match status" value="1"/>
</dbReference>
<sequence length="504" mass="55969">MLLDGRHRHGSARLVASQPDKLRPYSRPIVRQRTAPQCELTKQTRTASMTVTSAQKTLDSPAWQDDSLQHAAASHRHTKPARGTAVIIGAGPAGALSAIELAQGGFTVEVYEQRPLPDPVHRNFDRSYSLAMSHRGMGAVEKAGVDMQRFKAFPYKGSMIWRKGHVTEVFHEPMSSKVLVERMELVRHLIDRANKLCGGTITWHWEYACEAVDVQQQRVTFSGPDGSKISTAFDLLLGADGVNSRVRSALEKQVPEFKGQWFGRMHRIDKFFHQVAPEPDDSSPQTPKGELDSQASVLRFYHINSPPPLSIGLMYVQNNANGTFSGGVGFSRGSESKQDPTGGALTHQGDYESFLQQLDPIYPPGMRRSIAKQMAQRPWFFSGSTLQVPKLHCGRVLLLGDAAHAVSASFGQGVNAALEDCSMLGQALRNAPEAETIDQLLSRFDRERYADVYALGHMDRFAEEMAGHKGKWSLPYWVFQTHLYINGWLHKIVHPMLIGLGYLG</sequence>
<dbReference type="AlphaFoldDB" id="A0AAW1NTW9"/>
<feature type="compositionally biased region" description="Basic residues" evidence="2">
    <location>
        <begin position="1"/>
        <end position="11"/>
    </location>
</feature>
<dbReference type="PANTHER" id="PTHR46028:SF7">
    <property type="entry name" value="KYNURENINE 3-MONOOXYGENASE-RELATED"/>
    <property type="match status" value="1"/>
</dbReference>
<evidence type="ECO:0000313" key="5">
    <source>
        <dbReference type="Proteomes" id="UP001465755"/>
    </source>
</evidence>
<organism evidence="4 5">
    <name type="scientific">Symbiochloris irregularis</name>
    <dbReference type="NCBI Taxonomy" id="706552"/>
    <lineage>
        <taxon>Eukaryota</taxon>
        <taxon>Viridiplantae</taxon>
        <taxon>Chlorophyta</taxon>
        <taxon>core chlorophytes</taxon>
        <taxon>Trebouxiophyceae</taxon>
        <taxon>Trebouxiales</taxon>
        <taxon>Trebouxiaceae</taxon>
        <taxon>Symbiochloris</taxon>
    </lineage>
</organism>
<proteinExistence type="predicted"/>
<gene>
    <name evidence="4" type="ORF">WJX73_002898</name>
</gene>
<dbReference type="Pfam" id="PF01494">
    <property type="entry name" value="FAD_binding_3"/>
    <property type="match status" value="2"/>
</dbReference>
<evidence type="ECO:0000256" key="2">
    <source>
        <dbReference type="SAM" id="MobiDB-lite"/>
    </source>
</evidence>
<keyword evidence="1" id="KW-0503">Monooxygenase</keyword>
<dbReference type="Gene3D" id="3.50.50.60">
    <property type="entry name" value="FAD/NAD(P)-binding domain"/>
    <property type="match status" value="1"/>
</dbReference>
<feature type="region of interest" description="Disordered" evidence="2">
    <location>
        <begin position="1"/>
        <end position="22"/>
    </location>
</feature>
<dbReference type="SUPFAM" id="SSF51905">
    <property type="entry name" value="FAD/NAD(P)-binding domain"/>
    <property type="match status" value="1"/>
</dbReference>
<reference evidence="4 5" key="1">
    <citation type="journal article" date="2024" name="Nat. Commun.">
        <title>Phylogenomics reveals the evolutionary origins of lichenization in chlorophyte algae.</title>
        <authorList>
            <person name="Puginier C."/>
            <person name="Libourel C."/>
            <person name="Otte J."/>
            <person name="Skaloud P."/>
            <person name="Haon M."/>
            <person name="Grisel S."/>
            <person name="Petersen M."/>
            <person name="Berrin J.G."/>
            <person name="Delaux P.M."/>
            <person name="Dal Grande F."/>
            <person name="Keller J."/>
        </authorList>
    </citation>
    <scope>NUCLEOTIDE SEQUENCE [LARGE SCALE GENOMIC DNA]</scope>
    <source>
        <strain evidence="4 5">SAG 2036</strain>
    </source>
</reference>
<accession>A0AAW1NTW9</accession>
<feature type="region of interest" description="Disordered" evidence="2">
    <location>
        <begin position="52"/>
        <end position="80"/>
    </location>
</feature>
<feature type="domain" description="FAD-binding" evidence="3">
    <location>
        <begin position="388"/>
        <end position="450"/>
    </location>
</feature>
<dbReference type="InterPro" id="IPR036188">
    <property type="entry name" value="FAD/NAD-bd_sf"/>
</dbReference>
<keyword evidence="1" id="KW-0560">Oxidoreductase</keyword>
<feature type="domain" description="FAD-binding" evidence="3">
    <location>
        <begin position="85"/>
        <end position="260"/>
    </location>
</feature>
<dbReference type="GO" id="GO:0004502">
    <property type="term" value="F:kynurenine 3-monooxygenase activity"/>
    <property type="evidence" value="ECO:0007669"/>
    <property type="project" value="TreeGrafter"/>
</dbReference>
<dbReference type="InterPro" id="IPR002938">
    <property type="entry name" value="FAD-bd"/>
</dbReference>
<keyword evidence="5" id="KW-1185">Reference proteome</keyword>
<dbReference type="EMBL" id="JALJOQ010000137">
    <property type="protein sequence ID" value="KAK9794596.1"/>
    <property type="molecule type" value="Genomic_DNA"/>
</dbReference>
<evidence type="ECO:0000313" key="4">
    <source>
        <dbReference type="EMBL" id="KAK9794596.1"/>
    </source>
</evidence>
<dbReference type="PRINTS" id="PR00420">
    <property type="entry name" value="RNGMNOXGNASE"/>
</dbReference>
<dbReference type="GO" id="GO:0070189">
    <property type="term" value="P:kynurenine metabolic process"/>
    <property type="evidence" value="ECO:0007669"/>
    <property type="project" value="TreeGrafter"/>
</dbReference>
<dbReference type="GO" id="GO:0071949">
    <property type="term" value="F:FAD binding"/>
    <property type="evidence" value="ECO:0007669"/>
    <property type="project" value="InterPro"/>
</dbReference>
<protein>
    <recommendedName>
        <fullName evidence="3">FAD-binding domain-containing protein</fullName>
    </recommendedName>
</protein>
<comment type="caution">
    <text evidence="4">The sequence shown here is derived from an EMBL/GenBank/DDBJ whole genome shotgun (WGS) entry which is preliminary data.</text>
</comment>
<evidence type="ECO:0000256" key="1">
    <source>
        <dbReference type="ARBA" id="ARBA00023033"/>
    </source>
</evidence>
<dbReference type="Proteomes" id="UP001465755">
    <property type="component" value="Unassembled WGS sequence"/>
</dbReference>
<evidence type="ECO:0000259" key="3">
    <source>
        <dbReference type="Pfam" id="PF01494"/>
    </source>
</evidence>
<name>A0AAW1NTW9_9CHLO</name>